<dbReference type="GO" id="GO:0005737">
    <property type="term" value="C:cytoplasm"/>
    <property type="evidence" value="ECO:0007669"/>
    <property type="project" value="TreeGrafter"/>
</dbReference>
<comment type="subcellular location">
    <subcellularLocation>
        <location evidence="1">Membrane</location>
        <topology evidence="1">Single-pass membrane protein</topology>
    </subcellularLocation>
</comment>
<dbReference type="GO" id="GO:0071949">
    <property type="term" value="F:FAD binding"/>
    <property type="evidence" value="ECO:0007669"/>
    <property type="project" value="InterPro"/>
</dbReference>
<feature type="domain" description="FAD-binding PCMH-type" evidence="8">
    <location>
        <begin position="1"/>
        <end position="167"/>
    </location>
</feature>
<evidence type="ECO:0000256" key="3">
    <source>
        <dbReference type="ARBA" id="ARBA00022692"/>
    </source>
</evidence>
<evidence type="ECO:0000256" key="5">
    <source>
        <dbReference type="ARBA" id="ARBA00023002"/>
    </source>
</evidence>
<dbReference type="GO" id="GO:0008202">
    <property type="term" value="P:steroid metabolic process"/>
    <property type="evidence" value="ECO:0007669"/>
    <property type="project" value="TreeGrafter"/>
</dbReference>
<dbReference type="GO" id="GO:0050614">
    <property type="term" value="F:Delta24-sterol reductase activity"/>
    <property type="evidence" value="ECO:0007669"/>
    <property type="project" value="UniProtKB-EC"/>
</dbReference>
<evidence type="ECO:0000256" key="4">
    <source>
        <dbReference type="ARBA" id="ARBA00022989"/>
    </source>
</evidence>
<dbReference type="OrthoDB" id="415825at2759"/>
<dbReference type="GO" id="GO:0016020">
    <property type="term" value="C:membrane"/>
    <property type="evidence" value="ECO:0007669"/>
    <property type="project" value="UniProtKB-SubCell"/>
</dbReference>
<dbReference type="EC" id="1.3.1.72" evidence="2"/>
<keyword evidence="6 7" id="KW-0472">Membrane</keyword>
<dbReference type="InterPro" id="IPR006094">
    <property type="entry name" value="Oxid_FAD_bind_N"/>
</dbReference>
<proteinExistence type="predicted"/>
<reference evidence="9" key="1">
    <citation type="submission" date="2021-07" db="EMBL/GenBank/DDBJ databases">
        <authorList>
            <person name="Durling M."/>
        </authorList>
    </citation>
    <scope>NUCLEOTIDE SEQUENCE</scope>
</reference>
<evidence type="ECO:0000256" key="6">
    <source>
        <dbReference type="ARBA" id="ARBA00023136"/>
    </source>
</evidence>
<evidence type="ECO:0000313" key="10">
    <source>
        <dbReference type="Proteomes" id="UP000701801"/>
    </source>
</evidence>
<dbReference type="Proteomes" id="UP000701801">
    <property type="component" value="Unassembled WGS sequence"/>
</dbReference>
<accession>A0A9N9LFA8</accession>
<dbReference type="Pfam" id="PF01565">
    <property type="entry name" value="FAD_binding_4"/>
    <property type="match status" value="1"/>
</dbReference>
<evidence type="ECO:0000256" key="2">
    <source>
        <dbReference type="ARBA" id="ARBA00012405"/>
    </source>
</evidence>
<dbReference type="PANTHER" id="PTHR10801:SF0">
    <property type="entry name" value="DELTA(24)-STEROL REDUCTASE"/>
    <property type="match status" value="1"/>
</dbReference>
<dbReference type="SUPFAM" id="SSF56176">
    <property type="entry name" value="FAD-binding/transporter-associated domain-like"/>
    <property type="match status" value="1"/>
</dbReference>
<dbReference type="InterPro" id="IPR016166">
    <property type="entry name" value="FAD-bd_PCMH"/>
</dbReference>
<evidence type="ECO:0000259" key="8">
    <source>
        <dbReference type="PROSITE" id="PS51387"/>
    </source>
</evidence>
<dbReference type="InterPro" id="IPR016169">
    <property type="entry name" value="FAD-bd_PCMH_sub2"/>
</dbReference>
<name>A0A9N9LFA8_9HELO</name>
<comment type="caution">
    <text evidence="9">The sequence shown here is derived from an EMBL/GenBank/DDBJ whole genome shotgun (WGS) entry which is preliminary data.</text>
</comment>
<organism evidence="9 10">
    <name type="scientific">Hymenoscyphus albidus</name>
    <dbReference type="NCBI Taxonomy" id="595503"/>
    <lineage>
        <taxon>Eukaryota</taxon>
        <taxon>Fungi</taxon>
        <taxon>Dikarya</taxon>
        <taxon>Ascomycota</taxon>
        <taxon>Pezizomycotina</taxon>
        <taxon>Leotiomycetes</taxon>
        <taxon>Helotiales</taxon>
        <taxon>Helotiaceae</taxon>
        <taxon>Hymenoscyphus</taxon>
    </lineage>
</organism>
<dbReference type="Gene3D" id="3.30.465.10">
    <property type="match status" value="1"/>
</dbReference>
<keyword evidence="5" id="KW-0560">Oxidoreductase</keyword>
<gene>
    <name evidence="9" type="ORF">HYALB_00011232</name>
</gene>
<keyword evidence="10" id="KW-1185">Reference proteome</keyword>
<dbReference type="InterPro" id="IPR036318">
    <property type="entry name" value="FAD-bd_PCMH-like_sf"/>
</dbReference>
<sequence>METHKQAVSRIAADIEQFYARKEPFRIYHGSTNSTRKSQYENDRMINTSKLSHVLHVDTGTKTALVEPNVPMDALVAAALQHGLVPPVVMEFPGITVGGGFAGTAGESSSFRYGFFDRTINWIEMVLANGEVVRASKTENPDLFFGAASSFGTLGVTTLLEVQLIEAKSHVRLAYYPVKGLLEAQEVIERVTNDTSFEYLDGIMFSKDNGVICAGEMTNDVGNLKVQGFLRPTEPWFYLYVQKLMKNKQSPVTEAVPLVDYLFRYDRGGFWVARYAFRYFLTPFNRITRFVLDYFMHTRVLYHALHQSGLASSHVVQDVAIPYPRADEFMSYLDANFKQYPIWLCPLKQSGKEIASTHSLQAGKTNQKMPEMMLNFGVWGPGSTDRREFFYWNREFEKKVRELGGQKWLYAQTYYAEKEFYEIYNRREYDALRKKYHAEYLPSVYDKVKVDVESEEKAKRESWKLWLLALFWGIWPLAGLYGVWKAVLGGDYLLPKGGRRKR</sequence>
<dbReference type="AlphaFoldDB" id="A0A9N9LFA8"/>
<protein>
    <recommendedName>
        <fullName evidence="2">Delta(24)-sterol reductase</fullName>
        <ecNumber evidence="2">1.3.1.72</ecNumber>
    </recommendedName>
</protein>
<evidence type="ECO:0000256" key="1">
    <source>
        <dbReference type="ARBA" id="ARBA00004167"/>
    </source>
</evidence>
<dbReference type="PANTHER" id="PTHR10801">
    <property type="entry name" value="24-DEHYDROCHOLESTEROL REDUCTASE"/>
    <property type="match status" value="1"/>
</dbReference>
<dbReference type="InterPro" id="IPR040165">
    <property type="entry name" value="Diminuto-like"/>
</dbReference>
<dbReference type="FunFam" id="3.30.465.10:FF:000031">
    <property type="entry name" value="FAD binding domain protein"/>
    <property type="match status" value="1"/>
</dbReference>
<evidence type="ECO:0000313" key="9">
    <source>
        <dbReference type="EMBL" id="CAG8972100.1"/>
    </source>
</evidence>
<keyword evidence="3 7" id="KW-0812">Transmembrane</keyword>
<feature type="transmembrane region" description="Helical" evidence="7">
    <location>
        <begin position="465"/>
        <end position="484"/>
    </location>
</feature>
<evidence type="ECO:0000256" key="7">
    <source>
        <dbReference type="SAM" id="Phobius"/>
    </source>
</evidence>
<keyword evidence="4 7" id="KW-1133">Transmembrane helix</keyword>
<dbReference type="PROSITE" id="PS51387">
    <property type="entry name" value="FAD_PCMH"/>
    <property type="match status" value="1"/>
</dbReference>
<dbReference type="EMBL" id="CAJVRM010000034">
    <property type="protein sequence ID" value="CAG8972100.1"/>
    <property type="molecule type" value="Genomic_DNA"/>
</dbReference>
<dbReference type="GO" id="GO:0000246">
    <property type="term" value="F:Delta24(24-1) sterol reductase activity"/>
    <property type="evidence" value="ECO:0007669"/>
    <property type="project" value="TreeGrafter"/>
</dbReference>